<evidence type="ECO:0000313" key="14">
    <source>
        <dbReference type="EMBL" id="RWS22818.1"/>
    </source>
</evidence>
<organism evidence="14 15">
    <name type="scientific">Leptotrombidium deliense</name>
    <dbReference type="NCBI Taxonomy" id="299467"/>
    <lineage>
        <taxon>Eukaryota</taxon>
        <taxon>Metazoa</taxon>
        <taxon>Ecdysozoa</taxon>
        <taxon>Arthropoda</taxon>
        <taxon>Chelicerata</taxon>
        <taxon>Arachnida</taxon>
        <taxon>Acari</taxon>
        <taxon>Acariformes</taxon>
        <taxon>Trombidiformes</taxon>
        <taxon>Prostigmata</taxon>
        <taxon>Anystina</taxon>
        <taxon>Parasitengona</taxon>
        <taxon>Trombiculoidea</taxon>
        <taxon>Trombiculidae</taxon>
        <taxon>Leptotrombidium</taxon>
    </lineage>
</organism>
<dbReference type="STRING" id="299467.A0A443S5H5"/>
<comment type="similarity">
    <text evidence="2">Belongs to the SAP30 family.</text>
</comment>
<dbReference type="EMBL" id="NCKV01007822">
    <property type="protein sequence ID" value="RWS22818.1"/>
    <property type="molecule type" value="Genomic_DNA"/>
</dbReference>
<dbReference type="Gene3D" id="3.40.1800.30">
    <property type="match status" value="1"/>
</dbReference>
<sequence length="225" mass="25325">MSVQTANAAKTPIFANIVESELRNSVASFGGSGSAFSSTTTNTGSSNQLCCLIDDNTRCSRIAGNASYSKRIQKTVQQKKLRLVSDTNARHNYICDYHKGIIQSVRTLGKRRRKDSCDDDNGGNSNDGYPSYDYPSDLPNVELSSLQVNTLRRYKRHFRIQTRPGMNKSQLSETLMRHFRTQPVVEKEVITFFIYMVKCNRNKLDHNKGFSNSYSSGLNLMSDPI</sequence>
<dbReference type="PANTHER" id="PTHR13286">
    <property type="entry name" value="SAP30"/>
    <property type="match status" value="1"/>
</dbReference>
<evidence type="ECO:0000256" key="4">
    <source>
        <dbReference type="ARBA" id="ARBA00022723"/>
    </source>
</evidence>
<keyword evidence="15" id="KW-1185">Reference proteome</keyword>
<comment type="subcellular location">
    <subcellularLocation>
        <location evidence="1">Nucleus</location>
    </subcellularLocation>
</comment>
<keyword evidence="5" id="KW-0863">Zinc-finger</keyword>
<name>A0A443S5H5_9ACAR</name>
<dbReference type="GO" id="GO:0003677">
    <property type="term" value="F:DNA binding"/>
    <property type="evidence" value="ECO:0007669"/>
    <property type="project" value="UniProtKB-KW"/>
</dbReference>
<keyword evidence="10" id="KW-0539">Nucleus</keyword>
<keyword evidence="6" id="KW-0862">Zinc</keyword>
<evidence type="ECO:0000256" key="3">
    <source>
        <dbReference type="ARBA" id="ARBA00022491"/>
    </source>
</evidence>
<proteinExistence type="inferred from homology"/>
<comment type="caution">
    <text evidence="14">The sequence shown here is derived from an EMBL/GenBank/DDBJ whole genome shotgun (WGS) entry which is preliminary data.</text>
</comment>
<dbReference type="GO" id="GO:0008270">
    <property type="term" value="F:zinc ion binding"/>
    <property type="evidence" value="ECO:0007669"/>
    <property type="project" value="UniProtKB-KW"/>
</dbReference>
<dbReference type="OrthoDB" id="510958at2759"/>
<evidence type="ECO:0000256" key="8">
    <source>
        <dbReference type="ARBA" id="ARBA00023125"/>
    </source>
</evidence>
<feature type="region of interest" description="Disordered" evidence="11">
    <location>
        <begin position="112"/>
        <end position="135"/>
    </location>
</feature>
<dbReference type="InterPro" id="IPR025717">
    <property type="entry name" value="SAP30_zn-finger"/>
</dbReference>
<evidence type="ECO:0000259" key="13">
    <source>
        <dbReference type="Pfam" id="PF13867"/>
    </source>
</evidence>
<keyword evidence="4" id="KW-0479">Metal-binding</keyword>
<dbReference type="InterPro" id="IPR025718">
    <property type="entry name" value="SAP30_Sin3-bd"/>
</dbReference>
<feature type="domain" description="Histone deacetylase complex subunit SAP30 zinc-finger" evidence="12">
    <location>
        <begin position="46"/>
        <end position="118"/>
    </location>
</feature>
<dbReference type="Proteomes" id="UP000288716">
    <property type="component" value="Unassembled WGS sequence"/>
</dbReference>
<evidence type="ECO:0000256" key="7">
    <source>
        <dbReference type="ARBA" id="ARBA00023015"/>
    </source>
</evidence>
<feature type="domain" description="Histone deacetylase complex subunit SAP30 Sin3 binding" evidence="13">
    <location>
        <begin position="146"/>
        <end position="198"/>
    </location>
</feature>
<evidence type="ECO:0000256" key="5">
    <source>
        <dbReference type="ARBA" id="ARBA00022771"/>
    </source>
</evidence>
<dbReference type="Pfam" id="PF13866">
    <property type="entry name" value="zf-SAP30"/>
    <property type="match status" value="1"/>
</dbReference>
<keyword evidence="8" id="KW-0238">DNA-binding</keyword>
<dbReference type="GO" id="GO:0006355">
    <property type="term" value="P:regulation of DNA-templated transcription"/>
    <property type="evidence" value="ECO:0007669"/>
    <property type="project" value="TreeGrafter"/>
</dbReference>
<evidence type="ECO:0000256" key="11">
    <source>
        <dbReference type="SAM" id="MobiDB-lite"/>
    </source>
</evidence>
<keyword evidence="7" id="KW-0805">Transcription regulation</keyword>
<keyword evidence="3" id="KW-0678">Repressor</keyword>
<keyword evidence="9" id="KW-0804">Transcription</keyword>
<dbReference type="Pfam" id="PF13867">
    <property type="entry name" value="SAP30_Sin3_bdg"/>
    <property type="match status" value="1"/>
</dbReference>
<dbReference type="InterPro" id="IPR038291">
    <property type="entry name" value="SAP30_C_sf"/>
</dbReference>
<reference evidence="14 15" key="1">
    <citation type="journal article" date="2018" name="Gigascience">
        <title>Genomes of trombidid mites reveal novel predicted allergens and laterally-transferred genes associated with secondary metabolism.</title>
        <authorList>
            <person name="Dong X."/>
            <person name="Chaisiri K."/>
            <person name="Xia D."/>
            <person name="Armstrong S.D."/>
            <person name="Fang Y."/>
            <person name="Donnelly M.J."/>
            <person name="Kadowaki T."/>
            <person name="McGarry J.W."/>
            <person name="Darby A.C."/>
            <person name="Makepeace B.L."/>
        </authorList>
    </citation>
    <scope>NUCLEOTIDE SEQUENCE [LARGE SCALE GENOMIC DNA]</scope>
    <source>
        <strain evidence="14">UoL-UT</strain>
    </source>
</reference>
<dbReference type="Gene3D" id="6.10.160.20">
    <property type="match status" value="1"/>
</dbReference>
<dbReference type="InterPro" id="IPR024145">
    <property type="entry name" value="His_deAcase_SAP30/SAP30L"/>
</dbReference>
<dbReference type="GO" id="GO:0003712">
    <property type="term" value="F:transcription coregulator activity"/>
    <property type="evidence" value="ECO:0007669"/>
    <property type="project" value="TreeGrafter"/>
</dbReference>
<evidence type="ECO:0000256" key="10">
    <source>
        <dbReference type="ARBA" id="ARBA00023242"/>
    </source>
</evidence>
<protein>
    <submittedName>
        <fullName evidence="14">Histone deacetylase complex subunit SAP30L-like protein</fullName>
    </submittedName>
</protein>
<dbReference type="PANTHER" id="PTHR13286:SF6">
    <property type="entry name" value="HISTONE DEACETYLASE COMPLEX SUBUNIT SAP30L-RELATED"/>
    <property type="match status" value="1"/>
</dbReference>
<evidence type="ECO:0000256" key="6">
    <source>
        <dbReference type="ARBA" id="ARBA00022833"/>
    </source>
</evidence>
<evidence type="ECO:0000259" key="12">
    <source>
        <dbReference type="Pfam" id="PF13866"/>
    </source>
</evidence>
<dbReference type="VEuPathDB" id="VectorBase:LDEU009222"/>
<evidence type="ECO:0000313" key="15">
    <source>
        <dbReference type="Proteomes" id="UP000288716"/>
    </source>
</evidence>
<evidence type="ECO:0000256" key="1">
    <source>
        <dbReference type="ARBA" id="ARBA00004123"/>
    </source>
</evidence>
<dbReference type="GO" id="GO:0000118">
    <property type="term" value="C:histone deacetylase complex"/>
    <property type="evidence" value="ECO:0007669"/>
    <property type="project" value="TreeGrafter"/>
</dbReference>
<gene>
    <name evidence="14" type="ORF">B4U80_01048</name>
</gene>
<dbReference type="AlphaFoldDB" id="A0A443S5H5"/>
<accession>A0A443S5H5</accession>
<evidence type="ECO:0000256" key="2">
    <source>
        <dbReference type="ARBA" id="ARBA00006283"/>
    </source>
</evidence>
<evidence type="ECO:0000256" key="9">
    <source>
        <dbReference type="ARBA" id="ARBA00023163"/>
    </source>
</evidence>